<keyword evidence="2" id="KW-1185">Reference proteome</keyword>
<evidence type="ECO:0000313" key="2">
    <source>
        <dbReference type="Proteomes" id="UP000251889"/>
    </source>
</evidence>
<dbReference type="RefSeq" id="WP_112748393.1">
    <property type="nucleotide sequence ID" value="NZ_QMFY01000010.1"/>
</dbReference>
<dbReference type="Proteomes" id="UP000251889">
    <property type="component" value="Unassembled WGS sequence"/>
</dbReference>
<dbReference type="OrthoDB" id="883158at2"/>
<protein>
    <submittedName>
        <fullName evidence="1">Uncharacterized protein</fullName>
    </submittedName>
</protein>
<organism evidence="1 2">
    <name type="scientific">Pseudochryseolinea flava</name>
    <dbReference type="NCBI Taxonomy" id="2059302"/>
    <lineage>
        <taxon>Bacteria</taxon>
        <taxon>Pseudomonadati</taxon>
        <taxon>Bacteroidota</taxon>
        <taxon>Cytophagia</taxon>
        <taxon>Cytophagales</taxon>
        <taxon>Fulvivirgaceae</taxon>
        <taxon>Pseudochryseolinea</taxon>
    </lineage>
</organism>
<reference evidence="1 2" key="1">
    <citation type="submission" date="2018-06" db="EMBL/GenBank/DDBJ databases">
        <title>Chryseolinea flavus sp. nov., a member of the phylum Bacteroidetes isolated from soil.</title>
        <authorList>
            <person name="Li Y."/>
            <person name="Wang J."/>
        </authorList>
    </citation>
    <scope>NUCLEOTIDE SEQUENCE [LARGE SCALE GENOMIC DNA]</scope>
    <source>
        <strain evidence="1 2">SDU1-6</strain>
    </source>
</reference>
<name>A0A364XZ32_9BACT</name>
<sequence length="119" mass="13670">MDIQALDKALQAIIAKREELNKIDYNNPKYDDLEEQLHDMEDAFQVTYGEYVEEALQDVHDELCPDNDVLMPIAYLGKGIYVESDKYPDTDTKLILAANPPRLILTIGRDKQEVVWTAK</sequence>
<proteinExistence type="predicted"/>
<gene>
    <name evidence="1" type="ORF">DQQ10_18575</name>
</gene>
<accession>A0A364XZ32</accession>
<dbReference type="EMBL" id="QMFY01000010">
    <property type="protein sequence ID" value="RAV99606.1"/>
    <property type="molecule type" value="Genomic_DNA"/>
</dbReference>
<comment type="caution">
    <text evidence="1">The sequence shown here is derived from an EMBL/GenBank/DDBJ whole genome shotgun (WGS) entry which is preliminary data.</text>
</comment>
<evidence type="ECO:0000313" key="1">
    <source>
        <dbReference type="EMBL" id="RAV99606.1"/>
    </source>
</evidence>
<dbReference type="AlphaFoldDB" id="A0A364XZ32"/>